<dbReference type="AlphaFoldDB" id="A0A1J4SHX3"/>
<feature type="zinc finger region" description="CHC2-type" evidence="12 14">
    <location>
        <begin position="40"/>
        <end position="64"/>
    </location>
</feature>
<dbReference type="Pfam" id="PF01807">
    <property type="entry name" value="Zn_ribbon_DnaG"/>
    <property type="match status" value="1"/>
</dbReference>
<dbReference type="FunFam" id="3.40.1360.10:FF:000002">
    <property type="entry name" value="DNA primase"/>
    <property type="match status" value="1"/>
</dbReference>
<evidence type="ECO:0000256" key="15">
    <source>
        <dbReference type="SAM" id="Coils"/>
    </source>
</evidence>
<feature type="coiled-coil region" evidence="15">
    <location>
        <begin position="526"/>
        <end position="565"/>
    </location>
</feature>
<evidence type="ECO:0000256" key="11">
    <source>
        <dbReference type="ARBA" id="ARBA00023163"/>
    </source>
</evidence>
<evidence type="ECO:0000256" key="4">
    <source>
        <dbReference type="ARBA" id="ARBA00022695"/>
    </source>
</evidence>
<dbReference type="GO" id="GO:0003677">
    <property type="term" value="F:DNA binding"/>
    <property type="evidence" value="ECO:0007669"/>
    <property type="project" value="UniProtKB-KW"/>
</dbReference>
<keyword evidence="8 12" id="KW-0862">Zinc</keyword>
<dbReference type="GO" id="GO:0000428">
    <property type="term" value="C:DNA-directed RNA polymerase complex"/>
    <property type="evidence" value="ECO:0007669"/>
    <property type="project" value="UniProtKB-KW"/>
</dbReference>
<evidence type="ECO:0000313" key="17">
    <source>
        <dbReference type="EMBL" id="OIN98228.1"/>
    </source>
</evidence>
<proteinExistence type="inferred from homology"/>
<reference evidence="17 18" key="1">
    <citation type="journal article" date="2016" name="Environ. Microbiol.">
        <title>Genomic resolution of a cold subsurface aquifer community provides metabolic insights for novel microbes adapted to high CO concentrations.</title>
        <authorList>
            <person name="Probst A.J."/>
            <person name="Castelle C.J."/>
            <person name="Singh A."/>
            <person name="Brown C.T."/>
            <person name="Anantharaman K."/>
            <person name="Sharon I."/>
            <person name="Hug L.A."/>
            <person name="Burstein D."/>
            <person name="Emerson J.B."/>
            <person name="Thomas B.C."/>
            <person name="Banfield J.F."/>
        </authorList>
    </citation>
    <scope>NUCLEOTIDE SEQUENCE [LARGE SCALE GENOMIC DNA]</scope>
    <source>
        <strain evidence="17">CG1_02_38_46</strain>
    </source>
</reference>
<dbReference type="InterPro" id="IPR036977">
    <property type="entry name" value="DNA_primase_Znf_CHC2"/>
</dbReference>
<dbReference type="GO" id="GO:0003678">
    <property type="term" value="F:DNA helicase activity"/>
    <property type="evidence" value="ECO:0007669"/>
    <property type="project" value="InterPro"/>
</dbReference>
<keyword evidence="15" id="KW-0175">Coiled coil</keyword>
<evidence type="ECO:0000256" key="10">
    <source>
        <dbReference type="ARBA" id="ARBA00023125"/>
    </source>
</evidence>
<keyword evidence="2 12" id="KW-0639">Primosome</keyword>
<evidence type="ECO:0000256" key="6">
    <source>
        <dbReference type="ARBA" id="ARBA00022723"/>
    </source>
</evidence>
<evidence type="ECO:0000256" key="8">
    <source>
        <dbReference type="ARBA" id="ARBA00022833"/>
    </source>
</evidence>
<protein>
    <recommendedName>
        <fullName evidence="12 13">DNA primase</fullName>
        <ecNumber evidence="12">2.7.7.101</ecNumber>
    </recommendedName>
</protein>
<evidence type="ECO:0000256" key="3">
    <source>
        <dbReference type="ARBA" id="ARBA00022679"/>
    </source>
</evidence>
<evidence type="ECO:0000256" key="5">
    <source>
        <dbReference type="ARBA" id="ARBA00022705"/>
    </source>
</evidence>
<keyword evidence="5 12" id="KW-0235">DNA replication</keyword>
<dbReference type="InterPro" id="IPR036185">
    <property type="entry name" value="DNA_heli_DnaB-like_N_sf"/>
</dbReference>
<evidence type="ECO:0000256" key="13">
    <source>
        <dbReference type="PIRNR" id="PIRNR002811"/>
    </source>
</evidence>
<dbReference type="GO" id="GO:0005737">
    <property type="term" value="C:cytoplasm"/>
    <property type="evidence" value="ECO:0007669"/>
    <property type="project" value="TreeGrafter"/>
</dbReference>
<dbReference type="SUPFAM" id="SSF56731">
    <property type="entry name" value="DNA primase core"/>
    <property type="match status" value="1"/>
</dbReference>
<dbReference type="CDD" id="cd03364">
    <property type="entry name" value="TOPRIM_DnaG_primases"/>
    <property type="match status" value="1"/>
</dbReference>
<dbReference type="Gene3D" id="1.20.50.20">
    <property type="entry name" value="DnaG, RNA polymerase domain, helical bundle"/>
    <property type="match status" value="1"/>
</dbReference>
<dbReference type="NCBIfam" id="TIGR01391">
    <property type="entry name" value="dnaG"/>
    <property type="match status" value="1"/>
</dbReference>
<keyword evidence="3 12" id="KW-0808">Transferase</keyword>
<dbReference type="SMART" id="SM00400">
    <property type="entry name" value="ZnF_CHCC"/>
    <property type="match status" value="1"/>
</dbReference>
<dbReference type="Proteomes" id="UP000182278">
    <property type="component" value="Unassembled WGS sequence"/>
</dbReference>
<dbReference type="InterPro" id="IPR016136">
    <property type="entry name" value="DNA_helicase_N/primase_C"/>
</dbReference>
<feature type="domain" description="Toprim" evidence="16">
    <location>
        <begin position="256"/>
        <end position="339"/>
    </location>
</feature>
<dbReference type="InterPro" id="IPR037068">
    <property type="entry name" value="DNA_primase_core_N_sf"/>
</dbReference>
<comment type="cofactor">
    <cofactor evidence="12 13 14">
        <name>Zn(2+)</name>
        <dbReference type="ChEBI" id="CHEBI:29105"/>
    </cofactor>
    <text evidence="12 13 14">Binds 1 zinc ion per monomer.</text>
</comment>
<keyword evidence="1 12" id="KW-0240">DNA-directed RNA polymerase</keyword>
<dbReference type="HAMAP" id="MF_00974">
    <property type="entry name" value="DNA_primase_DnaG"/>
    <property type="match status" value="1"/>
</dbReference>
<dbReference type="Pfam" id="PF13155">
    <property type="entry name" value="Toprim_2"/>
    <property type="match status" value="1"/>
</dbReference>
<dbReference type="InterPro" id="IPR019475">
    <property type="entry name" value="DNA_primase_DnaB-bd"/>
</dbReference>
<dbReference type="FunFam" id="3.90.580.10:FF:000001">
    <property type="entry name" value="DNA primase"/>
    <property type="match status" value="1"/>
</dbReference>
<comment type="subunit">
    <text evidence="12">Monomer. Interacts with DnaB.</text>
</comment>
<comment type="caution">
    <text evidence="17">The sequence shown here is derived from an EMBL/GenBank/DDBJ whole genome shotgun (WGS) entry which is preliminary data.</text>
</comment>
<comment type="similarity">
    <text evidence="12 13">Belongs to the DnaG primase family.</text>
</comment>
<gene>
    <name evidence="12" type="primary">dnaG</name>
    <name evidence="17" type="ORF">AUJ66_01365</name>
</gene>
<dbReference type="STRING" id="1817893.AUJ66_01365"/>
<evidence type="ECO:0000256" key="1">
    <source>
        <dbReference type="ARBA" id="ARBA00022478"/>
    </source>
</evidence>
<dbReference type="EC" id="2.7.7.101" evidence="12"/>
<evidence type="ECO:0000256" key="14">
    <source>
        <dbReference type="PIRSR" id="PIRSR002811-1"/>
    </source>
</evidence>
<dbReference type="SMART" id="SM00493">
    <property type="entry name" value="TOPRIM"/>
    <property type="match status" value="1"/>
</dbReference>
<dbReference type="GO" id="GO:0008270">
    <property type="term" value="F:zinc ion binding"/>
    <property type="evidence" value="ECO:0007669"/>
    <property type="project" value="UniProtKB-UniRule"/>
</dbReference>
<dbReference type="SUPFAM" id="SSF57783">
    <property type="entry name" value="Zinc beta-ribbon"/>
    <property type="match status" value="1"/>
</dbReference>
<dbReference type="InterPro" id="IPR050219">
    <property type="entry name" value="DnaG_primase"/>
</dbReference>
<dbReference type="PIRSF" id="PIRSF002811">
    <property type="entry name" value="DnaG"/>
    <property type="match status" value="1"/>
</dbReference>
<evidence type="ECO:0000313" key="18">
    <source>
        <dbReference type="Proteomes" id="UP000182278"/>
    </source>
</evidence>
<keyword evidence="6 12" id="KW-0479">Metal-binding</keyword>
<evidence type="ECO:0000259" key="16">
    <source>
        <dbReference type="PROSITE" id="PS50880"/>
    </source>
</evidence>
<evidence type="ECO:0000256" key="2">
    <source>
        <dbReference type="ARBA" id="ARBA00022515"/>
    </source>
</evidence>
<comment type="function">
    <text evidence="12 13">RNA polymerase that catalyzes the synthesis of short RNA molecules used as primers for DNA polymerase during DNA replication.</text>
</comment>
<dbReference type="GO" id="GO:0006269">
    <property type="term" value="P:DNA replication, synthesis of primer"/>
    <property type="evidence" value="ECO:0007669"/>
    <property type="project" value="UniProtKB-UniRule"/>
</dbReference>
<accession>A0A1J4SHX3</accession>
<name>A0A1J4SHX3_9BACT</name>
<keyword evidence="4 12" id="KW-0548">Nucleotidyltransferase</keyword>
<dbReference type="InterPro" id="IPR006171">
    <property type="entry name" value="TOPRIM_dom"/>
</dbReference>
<keyword evidence="9" id="KW-0460">Magnesium</keyword>
<dbReference type="InterPro" id="IPR034151">
    <property type="entry name" value="TOPRIM_DnaG_bac"/>
</dbReference>
<dbReference type="GO" id="GO:1990077">
    <property type="term" value="C:primosome complex"/>
    <property type="evidence" value="ECO:0007669"/>
    <property type="project" value="UniProtKB-KW"/>
</dbReference>
<dbReference type="Pfam" id="PF10410">
    <property type="entry name" value="DnaB_bind"/>
    <property type="match status" value="1"/>
</dbReference>
<evidence type="ECO:0000256" key="7">
    <source>
        <dbReference type="ARBA" id="ARBA00022771"/>
    </source>
</evidence>
<dbReference type="Gene3D" id="3.90.980.10">
    <property type="entry name" value="DNA primase, catalytic core, N-terminal domain"/>
    <property type="match status" value="1"/>
</dbReference>
<dbReference type="InterPro" id="IPR030846">
    <property type="entry name" value="DnaG_bac"/>
</dbReference>
<dbReference type="PANTHER" id="PTHR30313">
    <property type="entry name" value="DNA PRIMASE"/>
    <property type="match status" value="1"/>
</dbReference>
<dbReference type="Gene3D" id="3.90.580.10">
    <property type="entry name" value="Zinc finger, CHC2-type domain"/>
    <property type="match status" value="1"/>
</dbReference>
<comment type="catalytic activity">
    <reaction evidence="12">
        <text>ssDNA + n NTP = ssDNA/pppN(pN)n-1 hybrid + (n-1) diphosphate.</text>
        <dbReference type="EC" id="2.7.7.101"/>
    </reaction>
</comment>
<comment type="domain">
    <text evidence="12">Contains an N-terminal zinc-binding domain, a central core domain that contains the primase activity, and a C-terminal DnaB-binding domain.</text>
</comment>
<evidence type="ECO:0000256" key="9">
    <source>
        <dbReference type="ARBA" id="ARBA00022842"/>
    </source>
</evidence>
<dbReference type="PROSITE" id="PS50880">
    <property type="entry name" value="TOPRIM"/>
    <property type="match status" value="1"/>
</dbReference>
<dbReference type="Gene3D" id="1.10.860.10">
    <property type="entry name" value="DNAb Helicase, Chain A"/>
    <property type="match status" value="1"/>
</dbReference>
<dbReference type="InterPro" id="IPR006295">
    <property type="entry name" value="DNA_primase_DnaG"/>
</dbReference>
<dbReference type="SUPFAM" id="SSF48024">
    <property type="entry name" value="N-terminal domain of DnaB helicase"/>
    <property type="match status" value="1"/>
</dbReference>
<dbReference type="PANTHER" id="PTHR30313:SF2">
    <property type="entry name" value="DNA PRIMASE"/>
    <property type="match status" value="1"/>
</dbReference>
<sequence>MAGLVAENIIEQIRENADIVEIASGYINLKKTGRNYKALCPFHVEKTPSFIVNSEKQIFHCFGCGVGGNVFNLVMKMENITFIESVKLLAQKMGMSITFSEGESRETKEKEEIYKLNEEAAQLYHFCLGKETAKGPRDYLGSRKLSDETIKKFKIGYAPGGKFLIQELLKRKFGIDLMRRAGLTTFRESGGEPQDYFRNRITFPIFNLQNRITGFGARVLGDTQPKYLNTPDTPVFSKGRILYGLNFAREGVRKKDEVVIVEGYLDFLTLYQNGIDNTVASLGTALTEGQISTLRRYTEKVVICYDADAAGEEATLRGLELVIEKELEPRIVVLDSGDPDSFVREKGAKAFFKKVDEALPLIDYYFHHFFSKHNPDSTEGKVKITAELFPMLKKIKNVVHRGIYLKKLAEELKLDEKMIYAEFERVSKGKKGEPKPEKPSDIKLPEQGSRAESILLKLMLDDCSLISTVRENLEVKDFKNLNYQKILTGIFDIFEKYGIIDIKGLIDYLNNEELASIVSSFSLEFNLEHENRKKVLEDCIKRIKEQSLLEKKRKIEEEIKKVEKEGSADQLNLLLSKYQELEQISRRN</sequence>
<keyword evidence="11 12" id="KW-0804">Transcription</keyword>
<dbReference type="InterPro" id="IPR002694">
    <property type="entry name" value="Znf_CHC2"/>
</dbReference>
<dbReference type="Gene3D" id="3.40.1360.10">
    <property type="match status" value="1"/>
</dbReference>
<dbReference type="Pfam" id="PF08275">
    <property type="entry name" value="DNAG_N"/>
    <property type="match status" value="1"/>
</dbReference>
<dbReference type="InterPro" id="IPR013264">
    <property type="entry name" value="DNAG_N"/>
</dbReference>
<evidence type="ECO:0000256" key="12">
    <source>
        <dbReference type="HAMAP-Rule" id="MF_00974"/>
    </source>
</evidence>
<dbReference type="GO" id="GO:0003899">
    <property type="term" value="F:DNA-directed RNA polymerase activity"/>
    <property type="evidence" value="ECO:0007669"/>
    <property type="project" value="UniProtKB-UniRule"/>
</dbReference>
<dbReference type="EMBL" id="MNUO01000019">
    <property type="protein sequence ID" value="OIN98228.1"/>
    <property type="molecule type" value="Genomic_DNA"/>
</dbReference>
<dbReference type="GO" id="GO:0005524">
    <property type="term" value="F:ATP binding"/>
    <property type="evidence" value="ECO:0007669"/>
    <property type="project" value="InterPro"/>
</dbReference>
<organism evidence="17 18">
    <name type="scientific">Candidatus Desantisbacteria bacterium CG1_02_38_46</name>
    <dbReference type="NCBI Taxonomy" id="1817893"/>
    <lineage>
        <taxon>Bacteria</taxon>
        <taxon>Candidatus Desantisiibacteriota</taxon>
    </lineage>
</organism>
<keyword evidence="7 12" id="KW-0863">Zinc-finger</keyword>
<keyword evidence="10 12" id="KW-0238">DNA-binding</keyword>